<organism evidence="4 5">
    <name type="scientific">Caldicellulosiruptor changbaiensis</name>
    <dbReference type="NCBI Taxonomy" id="1222016"/>
    <lineage>
        <taxon>Bacteria</taxon>
        <taxon>Bacillati</taxon>
        <taxon>Bacillota</taxon>
        <taxon>Bacillota incertae sedis</taxon>
        <taxon>Caldicellulosiruptorales</taxon>
        <taxon>Caldicellulosiruptoraceae</taxon>
        <taxon>Caldicellulosiruptor</taxon>
    </lineage>
</organism>
<dbReference type="Pfam" id="PF00534">
    <property type="entry name" value="Glycos_transf_1"/>
    <property type="match status" value="1"/>
</dbReference>
<dbReference type="EMBL" id="CP034791">
    <property type="protein sequence ID" value="AZT91425.1"/>
    <property type="molecule type" value="Genomic_DNA"/>
</dbReference>
<feature type="domain" description="Glycosyl transferase family 1" evidence="2">
    <location>
        <begin position="181"/>
        <end position="306"/>
    </location>
</feature>
<evidence type="ECO:0000259" key="3">
    <source>
        <dbReference type="Pfam" id="PF13439"/>
    </source>
</evidence>
<keyword evidence="5" id="KW-1185">Reference proteome</keyword>
<dbReference type="AlphaFoldDB" id="A0A3T0D8E9"/>
<evidence type="ECO:0000313" key="5">
    <source>
        <dbReference type="Proteomes" id="UP000282930"/>
    </source>
</evidence>
<evidence type="ECO:0000259" key="2">
    <source>
        <dbReference type="Pfam" id="PF00534"/>
    </source>
</evidence>
<reference evidence="4 5" key="1">
    <citation type="submission" date="2018-12" db="EMBL/GenBank/DDBJ databases">
        <title>Genome sequence from the cellulolytic species, Caldicellulosiruptor changbaiensis.</title>
        <authorList>
            <person name="Blumer-Schuette S.E."/>
            <person name="Mendoza C."/>
        </authorList>
    </citation>
    <scope>NUCLEOTIDE SEQUENCE [LARGE SCALE GENOMIC DNA]</scope>
    <source>
        <strain evidence="4 5">CBS-Z</strain>
    </source>
</reference>
<evidence type="ECO:0000313" key="4">
    <source>
        <dbReference type="EMBL" id="AZT91425.1"/>
    </source>
</evidence>
<dbReference type="PANTHER" id="PTHR46401">
    <property type="entry name" value="GLYCOSYLTRANSFERASE WBBK-RELATED"/>
    <property type="match status" value="1"/>
</dbReference>
<dbReference type="InterPro" id="IPR028098">
    <property type="entry name" value="Glyco_trans_4-like_N"/>
</dbReference>
<proteinExistence type="predicted"/>
<dbReference type="Pfam" id="PF13439">
    <property type="entry name" value="Glyco_transf_4"/>
    <property type="match status" value="1"/>
</dbReference>
<feature type="domain" description="Glycosyltransferase subfamily 4-like N-terminal" evidence="3">
    <location>
        <begin position="18"/>
        <end position="173"/>
    </location>
</feature>
<dbReference type="RefSeq" id="WP_127352745.1">
    <property type="nucleotide sequence ID" value="NZ_CP034791.1"/>
</dbReference>
<gene>
    <name evidence="4" type="ORF">ELD05_12900</name>
</gene>
<dbReference type="PANTHER" id="PTHR46401:SF2">
    <property type="entry name" value="GLYCOSYLTRANSFERASE WBBK-RELATED"/>
    <property type="match status" value="1"/>
</dbReference>
<dbReference type="Gene3D" id="3.40.50.2000">
    <property type="entry name" value="Glycogen Phosphorylase B"/>
    <property type="match status" value="2"/>
</dbReference>
<dbReference type="GO" id="GO:0016757">
    <property type="term" value="F:glycosyltransferase activity"/>
    <property type="evidence" value="ECO:0007669"/>
    <property type="project" value="InterPro"/>
</dbReference>
<sequence>MKNILVLTQRDIFHKKAGGAERYLFNVLKGLSEHYKITCLCQNDGSQKDYEIYDNITFIRFKTNLISLIFKAMFYYKKNRENIDLVIDHTNTHQFFTFLYVTKNKRLLIVHQLALEIWEYYFPKYIGKVLKLLEKLLWRLSSGMAVTVSQSTKEDLQRFGFKEEFIWIVKNSIKHKYTSLPNTEKEDYLVSVGRLVPYKRFEDAIYLAKKLNRKIFIIGEGQERYKRKLRNYAKRIKADVIFTGYISEEKKQEIVEKAYMHIFPSIREGWGLVISEAANLGTPSLVYPVSGCLDATNYGKAGFVTKGIGKCYLLEKFLSIDREEYERMRICAFEFATQLNYNKQCEEFLRVIQTIIENT</sequence>
<dbReference type="SUPFAM" id="SSF53756">
    <property type="entry name" value="UDP-Glycosyltransferase/glycogen phosphorylase"/>
    <property type="match status" value="1"/>
</dbReference>
<dbReference type="Proteomes" id="UP000282930">
    <property type="component" value="Chromosome"/>
</dbReference>
<dbReference type="KEGG" id="ccha:ELD05_12900"/>
<accession>A0A3T0D8E9</accession>
<protein>
    <submittedName>
        <fullName evidence="4">Glycosyltransferase</fullName>
    </submittedName>
</protein>
<dbReference type="InterPro" id="IPR001296">
    <property type="entry name" value="Glyco_trans_1"/>
</dbReference>
<keyword evidence="1 4" id="KW-0808">Transferase</keyword>
<evidence type="ECO:0000256" key="1">
    <source>
        <dbReference type="ARBA" id="ARBA00022679"/>
    </source>
</evidence>
<dbReference type="CDD" id="cd03801">
    <property type="entry name" value="GT4_PimA-like"/>
    <property type="match status" value="1"/>
</dbReference>
<name>A0A3T0D8E9_9FIRM</name>